<keyword evidence="1" id="KW-0472">Membrane</keyword>
<dbReference type="Pfam" id="PF14316">
    <property type="entry name" value="DUF4381"/>
    <property type="match status" value="1"/>
</dbReference>
<evidence type="ECO:0000256" key="1">
    <source>
        <dbReference type="SAM" id="Phobius"/>
    </source>
</evidence>
<dbReference type="Proteomes" id="UP001430065">
    <property type="component" value="Unassembled WGS sequence"/>
</dbReference>
<dbReference type="EMBL" id="JADIKC010000007">
    <property type="protein sequence ID" value="MBM7122833.1"/>
    <property type="molecule type" value="Genomic_DNA"/>
</dbReference>
<name>A0ABS2JWH8_9GAMM</name>
<organism evidence="2 3">
    <name type="scientific">Dyella kyungheensis</name>
    <dbReference type="NCBI Taxonomy" id="1242174"/>
    <lineage>
        <taxon>Bacteria</taxon>
        <taxon>Pseudomonadati</taxon>
        <taxon>Pseudomonadota</taxon>
        <taxon>Gammaproteobacteria</taxon>
        <taxon>Lysobacterales</taxon>
        <taxon>Rhodanobacteraceae</taxon>
        <taxon>Dyella</taxon>
    </lineage>
</organism>
<evidence type="ECO:0000313" key="3">
    <source>
        <dbReference type="Proteomes" id="UP001430065"/>
    </source>
</evidence>
<protein>
    <submittedName>
        <fullName evidence="2">DUF4381 domain-containing protein</fullName>
    </submittedName>
</protein>
<gene>
    <name evidence="2" type="ORF">ISP20_16825</name>
</gene>
<accession>A0ABS2JWH8</accession>
<keyword evidence="1" id="KW-0812">Transmembrane</keyword>
<comment type="caution">
    <text evidence="2">The sequence shown here is derived from an EMBL/GenBank/DDBJ whole genome shotgun (WGS) entry which is preliminary data.</text>
</comment>
<reference evidence="2 3" key="1">
    <citation type="submission" date="2020-10" db="EMBL/GenBank/DDBJ databases">
        <title>Phylogeny of dyella-like bacteria.</title>
        <authorList>
            <person name="Fu J."/>
        </authorList>
    </citation>
    <scope>NUCLEOTIDE SEQUENCE [LARGE SCALE GENOMIC DNA]</scope>
    <source>
        <strain evidence="2 3">THG-B117</strain>
    </source>
</reference>
<evidence type="ECO:0000313" key="2">
    <source>
        <dbReference type="EMBL" id="MBM7122833.1"/>
    </source>
</evidence>
<dbReference type="RefSeq" id="WP_204637258.1">
    <property type="nucleotide sequence ID" value="NZ_JADIKC010000007.1"/>
</dbReference>
<dbReference type="InterPro" id="IPR025489">
    <property type="entry name" value="DUF4381"/>
</dbReference>
<sequence length="164" mass="18487">MNAPAATPPNGPVLRDIHLPPHPSWWPLAPGWWFLTVLALLAVGLAIWWWRRQRRRHAEEKQVLAEVDRVLALWREQPQALASGLHQLLRRGALRIDATAAQQRGDAWRQTLATMTVDPGTLGQLDALEAAMYQPGAPLDADAAASATRRWLQLAWRKRVEVRP</sequence>
<keyword evidence="3" id="KW-1185">Reference proteome</keyword>
<keyword evidence="1" id="KW-1133">Transmembrane helix</keyword>
<proteinExistence type="predicted"/>
<feature type="transmembrane region" description="Helical" evidence="1">
    <location>
        <begin position="31"/>
        <end position="50"/>
    </location>
</feature>